<evidence type="ECO:0000313" key="17">
    <source>
        <dbReference type="Proteomes" id="UP000622317"/>
    </source>
</evidence>
<keyword evidence="11 12" id="KW-0998">Cell outer membrane</keyword>
<proteinExistence type="inferred from homology"/>
<dbReference type="Pfam" id="PF07715">
    <property type="entry name" value="Plug"/>
    <property type="match status" value="1"/>
</dbReference>
<keyword evidence="2 12" id="KW-0813">Transport</keyword>
<keyword evidence="16" id="KW-0675">Receptor</keyword>
<evidence type="ECO:0000256" key="11">
    <source>
        <dbReference type="ARBA" id="ARBA00023237"/>
    </source>
</evidence>
<protein>
    <submittedName>
        <fullName evidence="16">TonB-dependent receptor</fullName>
    </submittedName>
</protein>
<dbReference type="InterPro" id="IPR036942">
    <property type="entry name" value="Beta-barrel_TonB_sf"/>
</dbReference>
<evidence type="ECO:0000256" key="10">
    <source>
        <dbReference type="ARBA" id="ARBA00023136"/>
    </source>
</evidence>
<evidence type="ECO:0000256" key="4">
    <source>
        <dbReference type="ARBA" id="ARBA00022496"/>
    </source>
</evidence>
<evidence type="ECO:0000256" key="1">
    <source>
        <dbReference type="ARBA" id="ARBA00004571"/>
    </source>
</evidence>
<dbReference type="Proteomes" id="UP000622317">
    <property type="component" value="Unassembled WGS sequence"/>
</dbReference>
<dbReference type="PANTHER" id="PTHR32552:SF68">
    <property type="entry name" value="FERRICHROME OUTER MEMBRANE TRANSPORTER_PHAGE RECEPTOR"/>
    <property type="match status" value="1"/>
</dbReference>
<dbReference type="InterPro" id="IPR037066">
    <property type="entry name" value="Plug_dom_sf"/>
</dbReference>
<dbReference type="InterPro" id="IPR000531">
    <property type="entry name" value="Beta-barrel_TonB"/>
</dbReference>
<dbReference type="GO" id="GO:0009279">
    <property type="term" value="C:cell outer membrane"/>
    <property type="evidence" value="ECO:0007669"/>
    <property type="project" value="UniProtKB-SubCell"/>
</dbReference>
<keyword evidence="8" id="KW-0406">Ion transport</keyword>
<evidence type="ECO:0000256" key="5">
    <source>
        <dbReference type="ARBA" id="ARBA00022692"/>
    </source>
</evidence>
<dbReference type="AlphaFoldDB" id="A0A927IJP6"/>
<dbReference type="EMBL" id="JACYFG010000051">
    <property type="protein sequence ID" value="MBD5782023.1"/>
    <property type="molecule type" value="Genomic_DNA"/>
</dbReference>
<feature type="domain" description="TonB-dependent receptor plug" evidence="15">
    <location>
        <begin position="74"/>
        <end position="163"/>
    </location>
</feature>
<dbReference type="InterPro" id="IPR039426">
    <property type="entry name" value="TonB-dep_rcpt-like"/>
</dbReference>
<keyword evidence="5 12" id="KW-0812">Transmembrane</keyword>
<dbReference type="GO" id="GO:0015344">
    <property type="term" value="F:siderophore uptake transmembrane transporter activity"/>
    <property type="evidence" value="ECO:0007669"/>
    <property type="project" value="TreeGrafter"/>
</dbReference>
<dbReference type="InterPro" id="IPR012910">
    <property type="entry name" value="Plug_dom"/>
</dbReference>
<keyword evidence="9 13" id="KW-0798">TonB box</keyword>
<accession>A0A927IJP6</accession>
<sequence length="806" mass="90279">MKFSPPDLRTSRGSVLGSAVAGSLLVALLAMPSFAQEGEEEVFTLSPFSVTATDEGGYSAAESITGSRIRTRIAELPYAVNVVTNEFLEDFAADSLDDQFAYVSSFAGDEVEGWYQLRGFKQQTQLRNGFTRLGLIDRVTVSRAEVIKGPAAGSYGKINPGGIINIVTKSPSSTPQQEYSVEVGTDDYTRLALATTGPITKDEKLLYRLDSAWLTRDDWGFTGREQFAVSGVLEYNLSENTQFTLEKEYLERAQSRGRSLLPIRDSGGSRDYLRLATELYNYSFLGPDEINDRDIDTTDFRFSHKFSETFSMRAAYNNYDRYFDQFTGYPGEIAIDVDGRDPSEITAEVVMEEGVVRFVEPVNYEIWESGDSFQVDFLKEFNTERIQNRLLVTFDKNEQRDIRVRSRLNRNTTAEQQAMLEERFGIDITNKDLRRNSFFNAMQDRRFDVSNPDYSWIDQQSRDLVRETDTFGIVGDNTDPVGIGVIDTNSDRTVDVEGVFIANQMKALDGDLNINMGVRYDEVTTDLYNAPFSLSSSAQSAPSTTSESVSEETYQFGINYKLAEGLMVYGNTSTSFLPSRDFNTVDPVTGEPLAEAQIFENEKGDGMEIGFKGDGFGDKLSFTLAYFDIKREDVVINVSAPDPNNPGETFTYKAQNGLEQATGYEFDFNFQASRALSITGGIGFVDSEIAITDNAVLEGLPVAEIPDYSANIVMKYSIREGKAKGLFYTFGIRDTGESRYSNSGGRETIIQDGYTLFEGGVGYNWGQDRKHTLQLTAKNIFDEEYTRASAKRGDPQRFIFRYRVKM</sequence>
<keyword evidence="6" id="KW-0732">Signal</keyword>
<gene>
    <name evidence="16" type="ORF">IEN85_21165</name>
</gene>
<comment type="similarity">
    <text evidence="12 13">Belongs to the TonB-dependent receptor family.</text>
</comment>
<dbReference type="Pfam" id="PF00593">
    <property type="entry name" value="TonB_dep_Rec_b-barrel"/>
    <property type="match status" value="1"/>
</dbReference>
<comment type="subcellular location">
    <subcellularLocation>
        <location evidence="1 12">Cell outer membrane</location>
        <topology evidence="1 12">Multi-pass membrane protein</topology>
    </subcellularLocation>
</comment>
<evidence type="ECO:0000256" key="6">
    <source>
        <dbReference type="ARBA" id="ARBA00022729"/>
    </source>
</evidence>
<dbReference type="PROSITE" id="PS52016">
    <property type="entry name" value="TONB_DEPENDENT_REC_3"/>
    <property type="match status" value="1"/>
</dbReference>
<dbReference type="SUPFAM" id="SSF56935">
    <property type="entry name" value="Porins"/>
    <property type="match status" value="1"/>
</dbReference>
<evidence type="ECO:0000256" key="7">
    <source>
        <dbReference type="ARBA" id="ARBA00023004"/>
    </source>
</evidence>
<evidence type="ECO:0000313" key="16">
    <source>
        <dbReference type="EMBL" id="MBD5782023.1"/>
    </source>
</evidence>
<comment type="caution">
    <text evidence="16">The sequence shown here is derived from an EMBL/GenBank/DDBJ whole genome shotgun (WGS) entry which is preliminary data.</text>
</comment>
<keyword evidence="7" id="KW-0408">Iron</keyword>
<evidence type="ECO:0000259" key="14">
    <source>
        <dbReference type="Pfam" id="PF00593"/>
    </source>
</evidence>
<keyword evidence="17" id="KW-1185">Reference proteome</keyword>
<evidence type="ECO:0000256" key="12">
    <source>
        <dbReference type="PROSITE-ProRule" id="PRU01360"/>
    </source>
</evidence>
<keyword evidence="4" id="KW-0410">Iron transport</keyword>
<name>A0A927IJP6_9BACT</name>
<evidence type="ECO:0000256" key="2">
    <source>
        <dbReference type="ARBA" id="ARBA00022448"/>
    </source>
</evidence>
<evidence type="ECO:0000256" key="13">
    <source>
        <dbReference type="RuleBase" id="RU003357"/>
    </source>
</evidence>
<keyword evidence="10 12" id="KW-0472">Membrane</keyword>
<feature type="domain" description="TonB-dependent receptor-like beta-barrel" evidence="14">
    <location>
        <begin position="382"/>
        <end position="780"/>
    </location>
</feature>
<keyword evidence="3 12" id="KW-1134">Transmembrane beta strand</keyword>
<organism evidence="16 17">
    <name type="scientific">Pelagicoccus enzymogenes</name>
    <dbReference type="NCBI Taxonomy" id="2773457"/>
    <lineage>
        <taxon>Bacteria</taxon>
        <taxon>Pseudomonadati</taxon>
        <taxon>Verrucomicrobiota</taxon>
        <taxon>Opitutia</taxon>
        <taxon>Puniceicoccales</taxon>
        <taxon>Pelagicoccaceae</taxon>
        <taxon>Pelagicoccus</taxon>
    </lineage>
</organism>
<dbReference type="Gene3D" id="2.40.170.20">
    <property type="entry name" value="TonB-dependent receptor, beta-barrel domain"/>
    <property type="match status" value="1"/>
</dbReference>
<evidence type="ECO:0000256" key="3">
    <source>
        <dbReference type="ARBA" id="ARBA00022452"/>
    </source>
</evidence>
<reference evidence="16" key="1">
    <citation type="submission" date="2020-09" db="EMBL/GenBank/DDBJ databases">
        <title>Pelagicoccus enzymogenes sp. nov. with an EPS production, isolated from marine sediment.</title>
        <authorList>
            <person name="Feng X."/>
        </authorList>
    </citation>
    <scope>NUCLEOTIDE SEQUENCE</scope>
    <source>
        <strain evidence="16">NFK12</strain>
    </source>
</reference>
<evidence type="ECO:0000256" key="9">
    <source>
        <dbReference type="ARBA" id="ARBA00023077"/>
    </source>
</evidence>
<evidence type="ECO:0000259" key="15">
    <source>
        <dbReference type="Pfam" id="PF07715"/>
    </source>
</evidence>
<evidence type="ECO:0000256" key="8">
    <source>
        <dbReference type="ARBA" id="ARBA00023065"/>
    </source>
</evidence>
<dbReference type="PANTHER" id="PTHR32552">
    <property type="entry name" value="FERRICHROME IRON RECEPTOR-RELATED"/>
    <property type="match status" value="1"/>
</dbReference>
<dbReference type="RefSeq" id="WP_191619095.1">
    <property type="nucleotide sequence ID" value="NZ_JACYFG010000051.1"/>
</dbReference>
<dbReference type="Gene3D" id="2.170.130.10">
    <property type="entry name" value="TonB-dependent receptor, plug domain"/>
    <property type="match status" value="1"/>
</dbReference>